<dbReference type="AlphaFoldDB" id="A0A0E9WWX7"/>
<reference evidence="1" key="1">
    <citation type="submission" date="2014-11" db="EMBL/GenBank/DDBJ databases">
        <authorList>
            <person name="Amaro Gonzalez C."/>
        </authorList>
    </citation>
    <scope>NUCLEOTIDE SEQUENCE</scope>
</reference>
<reference evidence="1" key="2">
    <citation type="journal article" date="2015" name="Fish Shellfish Immunol.">
        <title>Early steps in the European eel (Anguilla anguilla)-Vibrio vulnificus interaction in the gills: Role of the RtxA13 toxin.</title>
        <authorList>
            <person name="Callol A."/>
            <person name="Pajuelo D."/>
            <person name="Ebbesson L."/>
            <person name="Teles M."/>
            <person name="MacKenzie S."/>
            <person name="Amaro C."/>
        </authorList>
    </citation>
    <scope>NUCLEOTIDE SEQUENCE</scope>
</reference>
<protein>
    <submittedName>
        <fullName evidence="1">Uncharacterized protein</fullName>
    </submittedName>
</protein>
<name>A0A0E9WWX7_ANGAN</name>
<sequence length="46" mass="5267">MLKSSSFVGIIHNFLTDNNTVRTMWSPLCNTYIWSRLEAFSTASLL</sequence>
<organism evidence="1">
    <name type="scientific">Anguilla anguilla</name>
    <name type="common">European freshwater eel</name>
    <name type="synonym">Muraena anguilla</name>
    <dbReference type="NCBI Taxonomy" id="7936"/>
    <lineage>
        <taxon>Eukaryota</taxon>
        <taxon>Metazoa</taxon>
        <taxon>Chordata</taxon>
        <taxon>Craniata</taxon>
        <taxon>Vertebrata</taxon>
        <taxon>Euteleostomi</taxon>
        <taxon>Actinopterygii</taxon>
        <taxon>Neopterygii</taxon>
        <taxon>Teleostei</taxon>
        <taxon>Anguilliformes</taxon>
        <taxon>Anguillidae</taxon>
        <taxon>Anguilla</taxon>
    </lineage>
</organism>
<evidence type="ECO:0000313" key="1">
    <source>
        <dbReference type="EMBL" id="JAH94957.1"/>
    </source>
</evidence>
<accession>A0A0E9WWX7</accession>
<proteinExistence type="predicted"/>
<dbReference type="EMBL" id="GBXM01013620">
    <property type="protein sequence ID" value="JAH94957.1"/>
    <property type="molecule type" value="Transcribed_RNA"/>
</dbReference>